<name>A0A833R200_9POAL</name>
<keyword evidence="3" id="KW-1185">Reference proteome</keyword>
<dbReference type="Proteomes" id="UP000623129">
    <property type="component" value="Unassembled WGS sequence"/>
</dbReference>
<feature type="chain" id="PRO_5032318253" evidence="1">
    <location>
        <begin position="31"/>
        <end position="190"/>
    </location>
</feature>
<keyword evidence="1" id="KW-0732">Signal</keyword>
<evidence type="ECO:0000256" key="1">
    <source>
        <dbReference type="SAM" id="SignalP"/>
    </source>
</evidence>
<comment type="caution">
    <text evidence="2">The sequence shown here is derived from an EMBL/GenBank/DDBJ whole genome shotgun (WGS) entry which is preliminary data.</text>
</comment>
<gene>
    <name evidence="2" type="ORF">FCM35_KLT09784</name>
</gene>
<protein>
    <submittedName>
        <fullName evidence="2">Uncharacterized protein</fullName>
    </submittedName>
</protein>
<organism evidence="2 3">
    <name type="scientific">Carex littledalei</name>
    <dbReference type="NCBI Taxonomy" id="544730"/>
    <lineage>
        <taxon>Eukaryota</taxon>
        <taxon>Viridiplantae</taxon>
        <taxon>Streptophyta</taxon>
        <taxon>Embryophyta</taxon>
        <taxon>Tracheophyta</taxon>
        <taxon>Spermatophyta</taxon>
        <taxon>Magnoliopsida</taxon>
        <taxon>Liliopsida</taxon>
        <taxon>Poales</taxon>
        <taxon>Cyperaceae</taxon>
        <taxon>Cyperoideae</taxon>
        <taxon>Cariceae</taxon>
        <taxon>Carex</taxon>
        <taxon>Carex subgen. Euthyceras</taxon>
    </lineage>
</organism>
<sequence length="190" mass="21674">MFWTMNCQKNWHMGQLLVLSTATNASLSTAMRTTNSTYSNIFYAHLRYPYAFDRKYLEFTQELNETIKWGTTLSDVRAPAEQIWRKHISVPSLDGLGPFDIDMMLRDESNIEDFVPALKATITANGLESYPFNKDDVEDFLGDEEGYFNSLTTMNRCFKRYMEVSCCCTTAIVLIFNSNPIQCGAGEVST</sequence>
<evidence type="ECO:0000313" key="2">
    <source>
        <dbReference type="EMBL" id="KAF3340940.1"/>
    </source>
</evidence>
<dbReference type="EMBL" id="SWLB01000002">
    <property type="protein sequence ID" value="KAF3340940.1"/>
    <property type="molecule type" value="Genomic_DNA"/>
</dbReference>
<reference evidence="2" key="1">
    <citation type="submission" date="2020-01" db="EMBL/GenBank/DDBJ databases">
        <title>Genome sequence of Kobresia littledalei, the first chromosome-level genome in the family Cyperaceae.</title>
        <authorList>
            <person name="Qu G."/>
        </authorList>
    </citation>
    <scope>NUCLEOTIDE SEQUENCE</scope>
    <source>
        <strain evidence="2">C.B.Clarke</strain>
        <tissue evidence="2">Leaf</tissue>
    </source>
</reference>
<dbReference type="AlphaFoldDB" id="A0A833R200"/>
<proteinExistence type="predicted"/>
<accession>A0A833R200</accession>
<evidence type="ECO:0000313" key="3">
    <source>
        <dbReference type="Proteomes" id="UP000623129"/>
    </source>
</evidence>
<feature type="signal peptide" evidence="1">
    <location>
        <begin position="1"/>
        <end position="30"/>
    </location>
</feature>